<reference evidence="2" key="3">
    <citation type="submission" date="2025-09" db="UniProtKB">
        <authorList>
            <consortium name="Ensembl"/>
        </authorList>
    </citation>
    <scope>IDENTIFICATION</scope>
    <source>
        <strain evidence="2">Glennie</strain>
    </source>
</reference>
<evidence type="ECO:0000313" key="3">
    <source>
        <dbReference type="Proteomes" id="UP000002279"/>
    </source>
</evidence>
<dbReference type="PANTHER" id="PTHR37998:SF1">
    <property type="entry name" value="CATION CHANNEL SPERM-ASSOCIATED AUXILIARY SUBUNIT TMEM262"/>
    <property type="match status" value="1"/>
</dbReference>
<dbReference type="OrthoDB" id="9406895at2759"/>
<accession>A0A6I8PAP7</accession>
<dbReference type="Proteomes" id="UP000002279">
    <property type="component" value="Chromosome 3"/>
</dbReference>
<evidence type="ECO:0000313" key="2">
    <source>
        <dbReference type="Ensembl" id="ENSOANP00000049834.1"/>
    </source>
</evidence>
<organism evidence="2 3">
    <name type="scientific">Ornithorhynchus anatinus</name>
    <name type="common">Duckbill platypus</name>
    <dbReference type="NCBI Taxonomy" id="9258"/>
    <lineage>
        <taxon>Eukaryota</taxon>
        <taxon>Metazoa</taxon>
        <taxon>Chordata</taxon>
        <taxon>Craniata</taxon>
        <taxon>Vertebrata</taxon>
        <taxon>Euteleostomi</taxon>
        <taxon>Mammalia</taxon>
        <taxon>Monotremata</taxon>
        <taxon>Ornithorhynchidae</taxon>
        <taxon>Ornithorhynchus</taxon>
    </lineage>
</organism>
<protein>
    <submittedName>
        <fullName evidence="2">Transmembrane protein 262</fullName>
    </submittedName>
</protein>
<keyword evidence="3" id="KW-1185">Reference proteome</keyword>
<dbReference type="InterPro" id="IPR040431">
    <property type="entry name" value="TM262"/>
</dbReference>
<dbReference type="FunCoup" id="A0A6I8PAP7">
    <property type="interactions" value="7"/>
</dbReference>
<dbReference type="GO" id="GO:0036128">
    <property type="term" value="C:CatSper complex"/>
    <property type="evidence" value="ECO:0007669"/>
    <property type="project" value="Ensembl"/>
</dbReference>
<dbReference type="OMA" id="QYREENH"/>
<evidence type="ECO:0000256" key="1">
    <source>
        <dbReference type="SAM" id="Phobius"/>
    </source>
</evidence>
<dbReference type="Ensembl" id="ENSOANT00000053017.1">
    <property type="protein sequence ID" value="ENSOANP00000049834.1"/>
    <property type="gene ID" value="ENSOANG00000042840.1"/>
</dbReference>
<dbReference type="PANTHER" id="PTHR37998">
    <property type="entry name" value="TRANSMEMBRANE PROTEIN 262"/>
    <property type="match status" value="1"/>
</dbReference>
<dbReference type="GeneTree" id="ENSGT00530000064783"/>
<feature type="transmembrane region" description="Helical" evidence="1">
    <location>
        <begin position="82"/>
        <end position="104"/>
    </location>
</feature>
<dbReference type="CTD" id="100130348"/>
<keyword evidence="1" id="KW-0472">Membrane</keyword>
<reference evidence="2 3" key="1">
    <citation type="journal article" date="2008" name="Nature">
        <title>Genome analysis of the platypus reveals unique signatures of evolution.</title>
        <authorList>
            <person name="Warren W.C."/>
            <person name="Hillier L.W."/>
            <person name="Marshall Graves J.A."/>
            <person name="Birney E."/>
            <person name="Ponting C.P."/>
            <person name="Grutzner F."/>
            <person name="Belov K."/>
            <person name="Miller W."/>
            <person name="Clarke L."/>
            <person name="Chinwalla A.T."/>
            <person name="Yang S.P."/>
            <person name="Heger A."/>
            <person name="Locke D.P."/>
            <person name="Miethke P."/>
            <person name="Waters P.D."/>
            <person name="Veyrunes F."/>
            <person name="Fulton L."/>
            <person name="Fulton B."/>
            <person name="Graves T."/>
            <person name="Wallis J."/>
            <person name="Puente X.S."/>
            <person name="Lopez-Otin C."/>
            <person name="Ordonez G.R."/>
            <person name="Eichler E.E."/>
            <person name="Chen L."/>
            <person name="Cheng Z."/>
            <person name="Deakin J.E."/>
            <person name="Alsop A."/>
            <person name="Thompson K."/>
            <person name="Kirby P."/>
            <person name="Papenfuss A.T."/>
            <person name="Wakefield M.J."/>
            <person name="Olender T."/>
            <person name="Lancet D."/>
            <person name="Huttley G.A."/>
            <person name="Smit A.F."/>
            <person name="Pask A."/>
            <person name="Temple-Smith P."/>
            <person name="Batzer M.A."/>
            <person name="Walker J.A."/>
            <person name="Konkel M.K."/>
            <person name="Harris R.S."/>
            <person name="Whittington C.M."/>
            <person name="Wong E.S."/>
            <person name="Gemmell N.J."/>
            <person name="Buschiazzo E."/>
            <person name="Vargas Jentzsch I.M."/>
            <person name="Merkel A."/>
            <person name="Schmitz J."/>
            <person name="Zemann A."/>
            <person name="Churakov G."/>
            <person name="Kriegs J.O."/>
            <person name="Brosius J."/>
            <person name="Murchison E.P."/>
            <person name="Sachidanandam R."/>
            <person name="Smith C."/>
            <person name="Hannon G.J."/>
            <person name="Tsend-Ayush E."/>
            <person name="McMillan D."/>
            <person name="Attenborough R."/>
            <person name="Rens W."/>
            <person name="Ferguson-Smith M."/>
            <person name="Lefevre C.M."/>
            <person name="Sharp J.A."/>
            <person name="Nicholas K.R."/>
            <person name="Ray D.A."/>
            <person name="Kube M."/>
            <person name="Reinhardt R."/>
            <person name="Pringle T.H."/>
            <person name="Taylor J."/>
            <person name="Jones R.C."/>
            <person name="Nixon B."/>
            <person name="Dacheux J.L."/>
            <person name="Niwa H."/>
            <person name="Sekita Y."/>
            <person name="Huang X."/>
            <person name="Stark A."/>
            <person name="Kheradpour P."/>
            <person name="Kellis M."/>
            <person name="Flicek P."/>
            <person name="Chen Y."/>
            <person name="Webber C."/>
            <person name="Hardison R."/>
            <person name="Nelson J."/>
            <person name="Hallsworth-Pepin K."/>
            <person name="Delehaunty K."/>
            <person name="Markovic C."/>
            <person name="Minx P."/>
            <person name="Feng Y."/>
            <person name="Kremitzki C."/>
            <person name="Mitreva M."/>
            <person name="Glasscock J."/>
            <person name="Wylie T."/>
            <person name="Wohldmann P."/>
            <person name="Thiru P."/>
            <person name="Nhan M.N."/>
            <person name="Pohl C.S."/>
            <person name="Smith S.M."/>
            <person name="Hou S."/>
            <person name="Nefedov M."/>
            <person name="de Jong P.J."/>
            <person name="Renfree M.B."/>
            <person name="Mardis E.R."/>
            <person name="Wilson R.K."/>
        </authorList>
    </citation>
    <scope>NUCLEOTIDE SEQUENCE [LARGE SCALE GENOMIC DNA]</scope>
    <source>
        <strain evidence="2 3">Glennie</strain>
    </source>
</reference>
<dbReference type="KEGG" id="oaa:114810273"/>
<proteinExistence type="predicted"/>
<dbReference type="GeneID" id="114810273"/>
<keyword evidence="1" id="KW-1133">Transmembrane helix</keyword>
<keyword evidence="1" id="KW-0812">Transmembrane</keyword>
<reference evidence="2" key="2">
    <citation type="submission" date="2025-08" db="UniProtKB">
        <authorList>
            <consortium name="Ensembl"/>
        </authorList>
    </citation>
    <scope>IDENTIFICATION</scope>
    <source>
        <strain evidence="2">Glennie</strain>
    </source>
</reference>
<name>A0A6I8PAP7_ORNAN</name>
<dbReference type="AlphaFoldDB" id="A0A6I8PAP7"/>
<dbReference type="Bgee" id="ENSOANG00000042840">
    <property type="expression patterns" value="Expressed in testis and 4 other cell types or tissues"/>
</dbReference>
<dbReference type="InParanoid" id="A0A6I8PAP7"/>
<sequence length="116" mass="13977">MLWRDRLLTLTFPPEGIMTTVSLLFFMVHLGIFINDLNHFFNTYLFDQMSFRYTVTLLFSQVMSFLWAAMGSLYAEMMKKNFLRFLSLVSLVLNTLMFFLRLILELFTMDYREEQH</sequence>
<gene>
    <name evidence="2" type="primary">TMEM262</name>
</gene>
<feature type="transmembrane region" description="Helical" evidence="1">
    <location>
        <begin position="54"/>
        <end position="75"/>
    </location>
</feature>
<feature type="transmembrane region" description="Helical" evidence="1">
    <location>
        <begin position="12"/>
        <end position="34"/>
    </location>
</feature>
<dbReference type="RefSeq" id="XP_028917215.1">
    <property type="nucleotide sequence ID" value="XM_029061382.2"/>
</dbReference>